<dbReference type="Proteomes" id="UP000319143">
    <property type="component" value="Unassembled WGS sequence"/>
</dbReference>
<dbReference type="PANTHER" id="PTHR36529">
    <property type="entry name" value="SLL1095 PROTEIN"/>
    <property type="match status" value="1"/>
</dbReference>
<dbReference type="InterPro" id="IPR029044">
    <property type="entry name" value="Nucleotide-diphossugar_trans"/>
</dbReference>
<name>A0A5C6D3R7_9BACT</name>
<protein>
    <submittedName>
        <fullName evidence="1">2-phospho-L-lactate guanylyltransferase</fullName>
        <ecNumber evidence="1">2.7.7.68</ecNumber>
    </submittedName>
</protein>
<dbReference type="InterPro" id="IPR018641">
    <property type="entry name" value="Trfase_1_rSAM/seldom-assoc"/>
</dbReference>
<organism evidence="1 2">
    <name type="scientific">Novipirellula artificiosorum</name>
    <dbReference type="NCBI Taxonomy" id="2528016"/>
    <lineage>
        <taxon>Bacteria</taxon>
        <taxon>Pseudomonadati</taxon>
        <taxon>Planctomycetota</taxon>
        <taxon>Planctomycetia</taxon>
        <taxon>Pirellulales</taxon>
        <taxon>Pirellulaceae</taxon>
        <taxon>Novipirellula</taxon>
    </lineage>
</organism>
<keyword evidence="2" id="KW-1185">Reference proteome</keyword>
<dbReference type="EMBL" id="SJPV01000016">
    <property type="protein sequence ID" value="TWU31532.1"/>
    <property type="molecule type" value="Genomic_DNA"/>
</dbReference>
<dbReference type="AlphaFoldDB" id="A0A5C6D3R7"/>
<keyword evidence="1" id="KW-0808">Transferase</keyword>
<gene>
    <name evidence="1" type="primary">cofC</name>
    <name evidence="1" type="ORF">Poly41_60880</name>
</gene>
<evidence type="ECO:0000313" key="2">
    <source>
        <dbReference type="Proteomes" id="UP000319143"/>
    </source>
</evidence>
<dbReference type="PANTHER" id="PTHR36529:SF1">
    <property type="entry name" value="GLYCOSYLTRANSFERASE"/>
    <property type="match status" value="1"/>
</dbReference>
<dbReference type="OrthoDB" id="9810303at2"/>
<dbReference type="EC" id="2.7.7.68" evidence="1"/>
<sequence>MPIETIHTQSPGCKRFLRDMQNAEPLREFTQTPPSTDDAQWPNTTLVMMTKYPTPGRVKTRLGCEIGMERAAELHELFTRHLSDQLASAGDQRVIALTPDSYLARFEGDLDNLDWQLTGQGGGDLGDRMARLFQTYLNEHRGPVRVVLTGTDCPLLTDREIADAAEKLLDNDIVVGPAIDGGYYLIGIRSPWKDAYAALFSEIPWGTRDVFTTTKQRVSAAELSLAVLPLKADIDTTEDLGRFCAHLEASRHSSPLLAELCDHVNAILGVGESETRETHP</sequence>
<accession>A0A5C6D3R7</accession>
<dbReference type="NCBIfam" id="TIGR04282">
    <property type="entry name" value="glyco_like_cofC"/>
    <property type="match status" value="1"/>
</dbReference>
<dbReference type="Gene3D" id="3.90.550.10">
    <property type="entry name" value="Spore Coat Polysaccharide Biosynthesis Protein SpsA, Chain A"/>
    <property type="match status" value="1"/>
</dbReference>
<evidence type="ECO:0000313" key="1">
    <source>
        <dbReference type="EMBL" id="TWU31532.1"/>
    </source>
</evidence>
<proteinExistence type="predicted"/>
<keyword evidence="1" id="KW-0548">Nucleotidyltransferase</keyword>
<dbReference type="GO" id="GO:0043814">
    <property type="term" value="F:phospholactate guanylyltransferase activity"/>
    <property type="evidence" value="ECO:0007669"/>
    <property type="project" value="UniProtKB-EC"/>
</dbReference>
<dbReference type="Pfam" id="PF09837">
    <property type="entry name" value="DUF2064"/>
    <property type="match status" value="1"/>
</dbReference>
<reference evidence="1 2" key="1">
    <citation type="submission" date="2019-02" db="EMBL/GenBank/DDBJ databases">
        <title>Deep-cultivation of Planctomycetes and their phenomic and genomic characterization uncovers novel biology.</title>
        <authorList>
            <person name="Wiegand S."/>
            <person name="Jogler M."/>
            <person name="Boedeker C."/>
            <person name="Pinto D."/>
            <person name="Vollmers J."/>
            <person name="Rivas-Marin E."/>
            <person name="Kohn T."/>
            <person name="Peeters S.H."/>
            <person name="Heuer A."/>
            <person name="Rast P."/>
            <person name="Oberbeckmann S."/>
            <person name="Bunk B."/>
            <person name="Jeske O."/>
            <person name="Meyerdierks A."/>
            <person name="Storesund J.E."/>
            <person name="Kallscheuer N."/>
            <person name="Luecker S."/>
            <person name="Lage O.M."/>
            <person name="Pohl T."/>
            <person name="Merkel B.J."/>
            <person name="Hornburger P."/>
            <person name="Mueller R.-W."/>
            <person name="Bruemmer F."/>
            <person name="Labrenz M."/>
            <person name="Spormann A.M."/>
            <person name="Op Den Camp H."/>
            <person name="Overmann J."/>
            <person name="Amann R."/>
            <person name="Jetten M.S.M."/>
            <person name="Mascher T."/>
            <person name="Medema M.H."/>
            <person name="Devos D.P."/>
            <person name="Kaster A.-K."/>
            <person name="Ovreas L."/>
            <person name="Rohde M."/>
            <person name="Galperin M.Y."/>
            <person name="Jogler C."/>
        </authorList>
    </citation>
    <scope>NUCLEOTIDE SEQUENCE [LARGE SCALE GENOMIC DNA]</scope>
    <source>
        <strain evidence="1 2">Poly41</strain>
    </source>
</reference>
<comment type="caution">
    <text evidence="1">The sequence shown here is derived from an EMBL/GenBank/DDBJ whole genome shotgun (WGS) entry which is preliminary data.</text>
</comment>
<dbReference type="SUPFAM" id="SSF53448">
    <property type="entry name" value="Nucleotide-diphospho-sugar transferases"/>
    <property type="match status" value="1"/>
</dbReference>